<feature type="transmembrane region" description="Helical" evidence="5">
    <location>
        <begin position="463"/>
        <end position="484"/>
    </location>
</feature>
<dbReference type="PANTHER" id="PTHR47704:SF1">
    <property type="entry name" value="POTASSIUM TRANSPORTER KIMA"/>
    <property type="match status" value="1"/>
</dbReference>
<dbReference type="EMBL" id="BBLT01000006">
    <property type="protein sequence ID" value="GAL85982.1"/>
    <property type="molecule type" value="Genomic_DNA"/>
</dbReference>
<evidence type="ECO:0000256" key="1">
    <source>
        <dbReference type="ARBA" id="ARBA00004141"/>
    </source>
</evidence>
<feature type="transmembrane region" description="Helical" evidence="5">
    <location>
        <begin position="162"/>
        <end position="179"/>
    </location>
</feature>
<comment type="subcellular location">
    <subcellularLocation>
        <location evidence="1">Membrane</location>
        <topology evidence="1">Multi-pass membrane protein</topology>
    </subcellularLocation>
</comment>
<evidence type="ECO:0000256" key="3">
    <source>
        <dbReference type="ARBA" id="ARBA00022989"/>
    </source>
</evidence>
<feature type="transmembrane region" description="Helical" evidence="5">
    <location>
        <begin position="399"/>
        <end position="417"/>
    </location>
</feature>
<feature type="transmembrane region" description="Helical" evidence="5">
    <location>
        <begin position="319"/>
        <end position="341"/>
    </location>
</feature>
<feature type="transmembrane region" description="Helical" evidence="5">
    <location>
        <begin position="275"/>
        <end position="299"/>
    </location>
</feature>
<dbReference type="AlphaFoldDB" id="A0A098LHT3"/>
<name>A0A098LHT3_9BACT</name>
<organism evidence="6 7">
    <name type="scientific">Sporocytophaga myxococcoides</name>
    <dbReference type="NCBI Taxonomy" id="153721"/>
    <lineage>
        <taxon>Bacteria</taxon>
        <taxon>Pseudomonadati</taxon>
        <taxon>Bacteroidota</taxon>
        <taxon>Cytophagia</taxon>
        <taxon>Cytophagales</taxon>
        <taxon>Cytophagaceae</taxon>
        <taxon>Sporocytophaga</taxon>
    </lineage>
</organism>
<gene>
    <name evidence="6" type="ORF">MYP_3211</name>
</gene>
<accession>A0A098LHT3</accession>
<sequence>MFLPEFKTFEVEQEKISFLKKLKQLLIGSARNTSDSSFFQHTTLISFLAWVGLGADSLSSSSYGPPEAFIILNQHHHLGLIVALMSSITIFIVCSGYNLIIDLFPKGGGGYFVAGKLLSPKLGMVSGCALILDYVLTITISIASGTDAIFSLFPGKYSEIKLPFSFAMIFFFILINLRGIKESIKLLLPIFLLFLTTHVIAITYSLISHFGNLGDILDEVLIDFKSSKSQLGTYGLIFLILKAFTMGAGTFTGIEAVSNGMPVLREPKASTAKKTMAYMAFSLAFMVLGLMISYLLFHIEPEQNKTLNAVLYGEITKDWTLFGPSFVIVILLSESCLLFVAAQTGFLDGPRVLANMATDKWFPTSFAMLSDRFVIQKGIILMGILSGLIMAISHQSVKFLVILYSINVFITFTLSQLGMSKHWWKQRKIGDKWLKKFFINGSSFIVCGFILIMVIILKFHEGGWITLLITFIFILLALTIRNHYDRIERKLRKLDAIVPIAELEIKKIFKNIKSPNYSFEYIPKSSNKTAVLFVNGFNGLGISSLLYLLKLFDAHFKNIVFVEIGILNTRTLLNEQVVHNLDEEVKSDLKHYVHLVNKFGFEGGAIRTLGTDVTVEAEKIASTILEKYSNCIFFGGQILFSDNKTFSKYLHNYAAFSLQRRFYEKGLPFIILPIDIT</sequence>
<reference evidence="6 7" key="1">
    <citation type="submission" date="2014-09" db="EMBL/GenBank/DDBJ databases">
        <title>Sporocytophaga myxococcoides PG-01 genome sequencing.</title>
        <authorList>
            <person name="Liu L."/>
            <person name="Gao P.J."/>
            <person name="Chen G.J."/>
            <person name="Wang L.S."/>
        </authorList>
    </citation>
    <scope>NUCLEOTIDE SEQUENCE [LARGE SCALE GENOMIC DNA]</scope>
    <source>
        <strain evidence="6 7">PG-01</strain>
    </source>
</reference>
<keyword evidence="7" id="KW-1185">Reference proteome</keyword>
<dbReference type="GO" id="GO:0016020">
    <property type="term" value="C:membrane"/>
    <property type="evidence" value="ECO:0007669"/>
    <property type="project" value="UniProtKB-SubCell"/>
</dbReference>
<evidence type="ECO:0000313" key="7">
    <source>
        <dbReference type="Proteomes" id="UP000030185"/>
    </source>
</evidence>
<feature type="transmembrane region" description="Helical" evidence="5">
    <location>
        <begin position="122"/>
        <end position="142"/>
    </location>
</feature>
<keyword evidence="4 5" id="KW-0472">Membrane</keyword>
<evidence type="ECO:0000256" key="5">
    <source>
        <dbReference type="SAM" id="Phobius"/>
    </source>
</evidence>
<feature type="transmembrane region" description="Helical" evidence="5">
    <location>
        <begin position="186"/>
        <end position="211"/>
    </location>
</feature>
<proteinExistence type="predicted"/>
<dbReference type="InterPro" id="IPR053153">
    <property type="entry name" value="APC_K+_Transporter"/>
</dbReference>
<evidence type="ECO:0000313" key="6">
    <source>
        <dbReference type="EMBL" id="GAL85982.1"/>
    </source>
</evidence>
<comment type="caution">
    <text evidence="6">The sequence shown here is derived from an EMBL/GenBank/DDBJ whole genome shotgun (WGS) entry which is preliminary data.</text>
</comment>
<dbReference type="Proteomes" id="UP000030185">
    <property type="component" value="Unassembled WGS sequence"/>
</dbReference>
<keyword evidence="2 5" id="KW-0812">Transmembrane</keyword>
<feature type="transmembrane region" description="Helical" evidence="5">
    <location>
        <begin position="437"/>
        <end position="457"/>
    </location>
</feature>
<dbReference type="STRING" id="153721.MYP_3211"/>
<keyword evidence="3 5" id="KW-1133">Transmembrane helix</keyword>
<dbReference type="Pfam" id="PF13520">
    <property type="entry name" value="AA_permease_2"/>
    <property type="match status" value="1"/>
</dbReference>
<feature type="transmembrane region" description="Helical" evidence="5">
    <location>
        <begin position="374"/>
        <end position="393"/>
    </location>
</feature>
<dbReference type="OrthoDB" id="9759676at2"/>
<dbReference type="PANTHER" id="PTHR47704">
    <property type="entry name" value="POTASSIUM TRANSPORTER KIMA"/>
    <property type="match status" value="1"/>
</dbReference>
<dbReference type="InterPro" id="IPR002293">
    <property type="entry name" value="AA/rel_permease1"/>
</dbReference>
<feature type="transmembrane region" description="Helical" evidence="5">
    <location>
        <begin position="78"/>
        <end position="101"/>
    </location>
</feature>
<evidence type="ECO:0000256" key="4">
    <source>
        <dbReference type="ARBA" id="ARBA00023136"/>
    </source>
</evidence>
<feature type="transmembrane region" description="Helical" evidence="5">
    <location>
        <begin position="231"/>
        <end position="254"/>
    </location>
</feature>
<dbReference type="eggNOG" id="COG0531">
    <property type="taxonomic scope" value="Bacteria"/>
</dbReference>
<evidence type="ECO:0000256" key="2">
    <source>
        <dbReference type="ARBA" id="ARBA00022692"/>
    </source>
</evidence>
<protein>
    <submittedName>
        <fullName evidence="6">Amino acid transporter</fullName>
    </submittedName>
</protein>
<dbReference type="RefSeq" id="WP_045465074.1">
    <property type="nucleotide sequence ID" value="NZ_BBLT01000006.1"/>
</dbReference>
<feature type="transmembrane region" description="Helical" evidence="5">
    <location>
        <begin position="530"/>
        <end position="549"/>
    </location>
</feature>
<dbReference type="GO" id="GO:0022857">
    <property type="term" value="F:transmembrane transporter activity"/>
    <property type="evidence" value="ECO:0007669"/>
    <property type="project" value="InterPro"/>
</dbReference>
<dbReference type="Gene3D" id="1.20.1740.10">
    <property type="entry name" value="Amino acid/polyamine transporter I"/>
    <property type="match status" value="1"/>
</dbReference>